<name>A0AAE0NN39_9PEZI</name>
<reference evidence="2" key="1">
    <citation type="journal article" date="2023" name="Mol. Phylogenet. Evol.">
        <title>Genome-scale phylogeny and comparative genomics of the fungal order Sordariales.</title>
        <authorList>
            <person name="Hensen N."/>
            <person name="Bonometti L."/>
            <person name="Westerberg I."/>
            <person name="Brannstrom I.O."/>
            <person name="Guillou S."/>
            <person name="Cros-Aarteil S."/>
            <person name="Calhoun S."/>
            <person name="Haridas S."/>
            <person name="Kuo A."/>
            <person name="Mondo S."/>
            <person name="Pangilinan J."/>
            <person name="Riley R."/>
            <person name="LaButti K."/>
            <person name="Andreopoulos B."/>
            <person name="Lipzen A."/>
            <person name="Chen C."/>
            <person name="Yan M."/>
            <person name="Daum C."/>
            <person name="Ng V."/>
            <person name="Clum A."/>
            <person name="Steindorff A."/>
            <person name="Ohm R.A."/>
            <person name="Martin F."/>
            <person name="Silar P."/>
            <person name="Natvig D.O."/>
            <person name="Lalanne C."/>
            <person name="Gautier V."/>
            <person name="Ament-Velasquez S.L."/>
            <person name="Kruys A."/>
            <person name="Hutchinson M.I."/>
            <person name="Powell A.J."/>
            <person name="Barry K."/>
            <person name="Miller A.N."/>
            <person name="Grigoriev I.V."/>
            <person name="Debuchy R."/>
            <person name="Gladieux P."/>
            <person name="Hiltunen Thoren M."/>
            <person name="Johannesson H."/>
        </authorList>
    </citation>
    <scope>NUCLEOTIDE SEQUENCE</scope>
    <source>
        <strain evidence="2">CBS 958.72</strain>
    </source>
</reference>
<sequence length="222" mass="25472">MAHDKSIDDELAKYYRDPPPPVPSDRKGHKVDGMSEQLREWGKRNGEYLASPDFRALHQLPSISPLWGYDESYFRIEIINDLIHITRLAGRRLTPDEMALYLHHASKSTVAKSYDRPAAIAATLFLINRGWKGYTFPFYQPTSQHFNPRVFPSPSWPLLRGRIAAASWQGLRCGLYGGFGLLTYHMLAPRYRSLFTYAGLIALEVEPGLDRLQYDVWKETEA</sequence>
<reference evidence="2" key="2">
    <citation type="submission" date="2023-06" db="EMBL/GenBank/DDBJ databases">
        <authorList>
            <consortium name="Lawrence Berkeley National Laboratory"/>
            <person name="Haridas S."/>
            <person name="Hensen N."/>
            <person name="Bonometti L."/>
            <person name="Westerberg I."/>
            <person name="Brannstrom I.O."/>
            <person name="Guillou S."/>
            <person name="Cros-Aarteil S."/>
            <person name="Calhoun S."/>
            <person name="Kuo A."/>
            <person name="Mondo S."/>
            <person name="Pangilinan J."/>
            <person name="Riley R."/>
            <person name="Labutti K."/>
            <person name="Andreopoulos B."/>
            <person name="Lipzen A."/>
            <person name="Chen C."/>
            <person name="Yanf M."/>
            <person name="Daum C."/>
            <person name="Ng V."/>
            <person name="Clum A."/>
            <person name="Steindorff A."/>
            <person name="Ohm R."/>
            <person name="Martin F."/>
            <person name="Silar P."/>
            <person name="Natvig D."/>
            <person name="Lalanne C."/>
            <person name="Gautier V."/>
            <person name="Ament-Velasquez S.L."/>
            <person name="Kruys A."/>
            <person name="Hutchinson M.I."/>
            <person name="Powell A.J."/>
            <person name="Barry K."/>
            <person name="Miller A.N."/>
            <person name="Grigoriev I.V."/>
            <person name="Debuchy R."/>
            <person name="Gladieux P."/>
            <person name="Thoren M.H."/>
            <person name="Johannesson H."/>
        </authorList>
    </citation>
    <scope>NUCLEOTIDE SEQUENCE</scope>
    <source>
        <strain evidence="2">CBS 958.72</strain>
    </source>
</reference>
<evidence type="ECO:0000256" key="1">
    <source>
        <dbReference type="SAM" id="MobiDB-lite"/>
    </source>
</evidence>
<keyword evidence="3" id="KW-1185">Reference proteome</keyword>
<feature type="region of interest" description="Disordered" evidence="1">
    <location>
        <begin position="1"/>
        <end position="33"/>
    </location>
</feature>
<protein>
    <submittedName>
        <fullName evidence="2">Uncharacterized protein</fullName>
    </submittedName>
</protein>
<dbReference type="EMBL" id="JAULSN010000001">
    <property type="protein sequence ID" value="KAK3384500.1"/>
    <property type="molecule type" value="Genomic_DNA"/>
</dbReference>
<feature type="compositionally biased region" description="Basic and acidic residues" evidence="1">
    <location>
        <begin position="1"/>
        <end position="16"/>
    </location>
</feature>
<evidence type="ECO:0000313" key="3">
    <source>
        <dbReference type="Proteomes" id="UP001287356"/>
    </source>
</evidence>
<dbReference type="AlphaFoldDB" id="A0AAE0NN39"/>
<feature type="compositionally biased region" description="Basic and acidic residues" evidence="1">
    <location>
        <begin position="24"/>
        <end position="33"/>
    </location>
</feature>
<gene>
    <name evidence="2" type="ORF">B0T24DRAFT_608698</name>
</gene>
<accession>A0AAE0NN39</accession>
<comment type="caution">
    <text evidence="2">The sequence shown here is derived from an EMBL/GenBank/DDBJ whole genome shotgun (WGS) entry which is preliminary data.</text>
</comment>
<dbReference type="Proteomes" id="UP001287356">
    <property type="component" value="Unassembled WGS sequence"/>
</dbReference>
<evidence type="ECO:0000313" key="2">
    <source>
        <dbReference type="EMBL" id="KAK3384500.1"/>
    </source>
</evidence>
<proteinExistence type="predicted"/>
<organism evidence="2 3">
    <name type="scientific">Lasiosphaeria ovina</name>
    <dbReference type="NCBI Taxonomy" id="92902"/>
    <lineage>
        <taxon>Eukaryota</taxon>
        <taxon>Fungi</taxon>
        <taxon>Dikarya</taxon>
        <taxon>Ascomycota</taxon>
        <taxon>Pezizomycotina</taxon>
        <taxon>Sordariomycetes</taxon>
        <taxon>Sordariomycetidae</taxon>
        <taxon>Sordariales</taxon>
        <taxon>Lasiosphaeriaceae</taxon>
        <taxon>Lasiosphaeria</taxon>
    </lineage>
</organism>